<comment type="pathway">
    <text evidence="1">Cofactor biosynthesis; biotin biosynthesis; biotin from 7,8-diaminononanoate: step 1/2.</text>
</comment>
<feature type="binding site" evidence="1">
    <location>
        <position position="53"/>
    </location>
    <ligand>
        <name>ATP</name>
        <dbReference type="ChEBI" id="CHEBI:30616"/>
    </ligand>
</feature>
<feature type="binding site" evidence="1">
    <location>
        <position position="53"/>
    </location>
    <ligand>
        <name>Mg(2+)</name>
        <dbReference type="ChEBI" id="CHEBI:18420"/>
    </ligand>
</feature>
<dbReference type="GO" id="GO:0005829">
    <property type="term" value="C:cytosol"/>
    <property type="evidence" value="ECO:0007669"/>
    <property type="project" value="TreeGrafter"/>
</dbReference>
<comment type="similarity">
    <text evidence="1">Belongs to the dethiobiotin synthetase family.</text>
</comment>
<sequence>MTRGIVHAVTGTSTDVGKTVVTAAITAAVGTIGASVAVCKPVQTGVSEDQPGDLADIRRLVGPVVGAECARYPDPLAPETAARRSGMPPVLLSDIIDAVGELAARHDVTLVEGAGGVLVRLAPDLTLLDVSSAVAADGIVVVVPAGLGTLNHAELTVGALRAHGLRPSGLVIGSWPQEPDLAMTCNRTDLSRLTGVPVVGVIPTGAGSLAPDDFRRRAGSWFDPHWLTTEFAVHRREGVPQ</sequence>
<dbReference type="PIRSF" id="PIRSF006755">
    <property type="entry name" value="DTB_synth"/>
    <property type="match status" value="1"/>
</dbReference>
<keyword evidence="1" id="KW-0067">ATP-binding</keyword>
<dbReference type="SUPFAM" id="SSF52540">
    <property type="entry name" value="P-loop containing nucleoside triphosphate hydrolases"/>
    <property type="match status" value="1"/>
</dbReference>
<feature type="binding site" evidence="1">
    <location>
        <position position="19"/>
    </location>
    <ligand>
        <name>Mg(2+)</name>
        <dbReference type="ChEBI" id="CHEBI:18420"/>
    </ligand>
</feature>
<dbReference type="Gene3D" id="3.40.50.300">
    <property type="entry name" value="P-loop containing nucleotide triphosphate hydrolases"/>
    <property type="match status" value="1"/>
</dbReference>
<proteinExistence type="inferred from homology"/>
<dbReference type="GO" id="GO:0005524">
    <property type="term" value="F:ATP binding"/>
    <property type="evidence" value="ECO:0007669"/>
    <property type="project" value="UniProtKB-UniRule"/>
</dbReference>
<keyword evidence="1" id="KW-0479">Metal-binding</keyword>
<comment type="caution">
    <text evidence="2">The sequence shown here is derived from an EMBL/GenBank/DDBJ whole genome shotgun (WGS) entry which is preliminary data.</text>
</comment>
<organism evidence="2 3">
    <name type="scientific">Gordonia soli NBRC 108243</name>
    <dbReference type="NCBI Taxonomy" id="1223545"/>
    <lineage>
        <taxon>Bacteria</taxon>
        <taxon>Bacillati</taxon>
        <taxon>Actinomycetota</taxon>
        <taxon>Actinomycetes</taxon>
        <taxon>Mycobacteriales</taxon>
        <taxon>Gordoniaceae</taxon>
        <taxon>Gordonia</taxon>
    </lineage>
</organism>
<dbReference type="CDD" id="cd03109">
    <property type="entry name" value="DTBS"/>
    <property type="match status" value="1"/>
</dbReference>
<dbReference type="EMBL" id="BANX01000030">
    <property type="protein sequence ID" value="GAC69992.1"/>
    <property type="molecule type" value="Genomic_DNA"/>
</dbReference>
<evidence type="ECO:0000313" key="2">
    <source>
        <dbReference type="EMBL" id="GAC69992.1"/>
    </source>
</evidence>
<keyword evidence="3" id="KW-1185">Reference proteome</keyword>
<dbReference type="STRING" id="1223545.GS4_30_00640"/>
<feature type="binding site" evidence="1">
    <location>
        <begin position="15"/>
        <end position="20"/>
    </location>
    <ligand>
        <name>ATP</name>
        <dbReference type="ChEBI" id="CHEBI:30616"/>
    </ligand>
</feature>
<feature type="binding site" evidence="1">
    <location>
        <begin position="173"/>
        <end position="174"/>
    </location>
    <ligand>
        <name>ATP</name>
        <dbReference type="ChEBI" id="CHEBI:30616"/>
    </ligand>
</feature>
<dbReference type="eggNOG" id="COG0132">
    <property type="taxonomic scope" value="Bacteria"/>
</dbReference>
<dbReference type="OrthoDB" id="9802610at2"/>
<comment type="cofactor">
    <cofactor evidence="1">
        <name>Mg(2+)</name>
        <dbReference type="ChEBI" id="CHEBI:18420"/>
    </cofactor>
</comment>
<dbReference type="EC" id="6.3.3.3" evidence="1"/>
<feature type="binding site" evidence="1">
    <location>
        <position position="112"/>
    </location>
    <ligand>
        <name>Mg(2+)</name>
        <dbReference type="ChEBI" id="CHEBI:18420"/>
    </ligand>
</feature>
<dbReference type="NCBIfam" id="TIGR00347">
    <property type="entry name" value="bioD"/>
    <property type="match status" value="1"/>
</dbReference>
<dbReference type="PANTHER" id="PTHR43210">
    <property type="entry name" value="DETHIOBIOTIN SYNTHETASE"/>
    <property type="match status" value="1"/>
</dbReference>
<dbReference type="HAMAP" id="MF_00336">
    <property type="entry name" value="BioD"/>
    <property type="match status" value="1"/>
</dbReference>
<accession>M0QRA1</accession>
<keyword evidence="1" id="KW-0093">Biotin biosynthesis</keyword>
<dbReference type="Pfam" id="PF13500">
    <property type="entry name" value="AAA_26"/>
    <property type="match status" value="1"/>
</dbReference>
<comment type="catalytic activity">
    <reaction evidence="1">
        <text>(7R,8S)-7,8-diammoniononanoate + CO2 + ATP = (4R,5S)-dethiobiotin + ADP + phosphate + 3 H(+)</text>
        <dbReference type="Rhea" id="RHEA:15805"/>
        <dbReference type="ChEBI" id="CHEBI:15378"/>
        <dbReference type="ChEBI" id="CHEBI:16526"/>
        <dbReference type="ChEBI" id="CHEBI:30616"/>
        <dbReference type="ChEBI" id="CHEBI:43474"/>
        <dbReference type="ChEBI" id="CHEBI:149469"/>
        <dbReference type="ChEBI" id="CHEBI:149473"/>
        <dbReference type="ChEBI" id="CHEBI:456216"/>
        <dbReference type="EC" id="6.3.3.3"/>
    </reaction>
</comment>
<keyword evidence="1" id="KW-0460">Magnesium</keyword>
<dbReference type="GO" id="GO:0004141">
    <property type="term" value="F:dethiobiotin synthase activity"/>
    <property type="evidence" value="ECO:0007669"/>
    <property type="project" value="UniProtKB-UniRule"/>
</dbReference>
<comment type="subunit">
    <text evidence="1">Homodimer.</text>
</comment>
<evidence type="ECO:0000256" key="1">
    <source>
        <dbReference type="HAMAP-Rule" id="MF_00336"/>
    </source>
</evidence>
<comment type="subcellular location">
    <subcellularLocation>
        <location evidence="1">Cytoplasm</location>
    </subcellularLocation>
</comment>
<keyword evidence="1" id="KW-0547">Nucleotide-binding</keyword>
<comment type="function">
    <text evidence="1">Catalyzes a mechanistically unusual reaction, the ATP-dependent insertion of CO2 between the N7 and N8 nitrogen atoms of 7,8-diaminopelargonic acid (DAPA, also called 7,8-diammoniononanoate) to form a ureido ring.</text>
</comment>
<feature type="binding site" evidence="1">
    <location>
        <position position="44"/>
    </location>
    <ligand>
        <name>substrate</name>
    </ligand>
</feature>
<reference evidence="2 3" key="1">
    <citation type="submission" date="2013-01" db="EMBL/GenBank/DDBJ databases">
        <title>Whole genome shotgun sequence of Gordonia soli NBRC 108243.</title>
        <authorList>
            <person name="Isaki-Nakamura S."/>
            <person name="Hosoyama A."/>
            <person name="Tsuchikane K."/>
            <person name="Ando Y."/>
            <person name="Baba S."/>
            <person name="Ohji S."/>
            <person name="Hamada M."/>
            <person name="Tamura T."/>
            <person name="Yamazoe A."/>
            <person name="Yamazaki S."/>
            <person name="Fujita N."/>
        </authorList>
    </citation>
    <scope>NUCLEOTIDE SEQUENCE [LARGE SCALE GENOMIC DNA]</scope>
    <source>
        <strain evidence="2 3">NBRC 108243</strain>
    </source>
</reference>
<protein>
    <recommendedName>
        <fullName evidence="1">ATP-dependent dethiobiotin synthetase BioD</fullName>
        <ecNumber evidence="1">6.3.3.3</ecNumber>
    </recommendedName>
    <alternativeName>
        <fullName evidence="1">DTB synthetase</fullName>
        <shortName evidence="1">DTBS</shortName>
    </alternativeName>
    <alternativeName>
        <fullName evidence="1">Dethiobiotin synthase</fullName>
    </alternativeName>
</protein>
<comment type="caution">
    <text evidence="1">Lacks conserved residue(s) required for the propagation of feature annotation.</text>
</comment>
<dbReference type="PANTHER" id="PTHR43210:SF5">
    <property type="entry name" value="DETHIOBIOTIN SYNTHETASE"/>
    <property type="match status" value="1"/>
</dbReference>
<feature type="active site" evidence="1">
    <location>
        <position position="40"/>
    </location>
</feature>
<dbReference type="InterPro" id="IPR027417">
    <property type="entry name" value="P-loop_NTPase"/>
</dbReference>
<dbReference type="UniPathway" id="UPA00078">
    <property type="reaction ID" value="UER00161"/>
</dbReference>
<evidence type="ECO:0000313" key="3">
    <source>
        <dbReference type="Proteomes" id="UP000011666"/>
    </source>
</evidence>
<dbReference type="Proteomes" id="UP000011666">
    <property type="component" value="Unassembled WGS sequence"/>
</dbReference>
<feature type="binding site" evidence="1">
    <location>
        <begin position="112"/>
        <end position="115"/>
    </location>
    <ligand>
        <name>ATP</name>
        <dbReference type="ChEBI" id="CHEBI:30616"/>
    </ligand>
</feature>
<dbReference type="InterPro" id="IPR004472">
    <property type="entry name" value="DTB_synth_BioD"/>
</dbReference>
<dbReference type="GO" id="GO:0009102">
    <property type="term" value="P:biotin biosynthetic process"/>
    <property type="evidence" value="ECO:0007669"/>
    <property type="project" value="UniProtKB-UniRule"/>
</dbReference>
<name>M0QRA1_9ACTN</name>
<keyword evidence="1" id="KW-0963">Cytoplasm</keyword>
<keyword evidence="1" id="KW-0436">Ligase</keyword>
<gene>
    <name evidence="1 2" type="primary">bioD</name>
    <name evidence="2" type="ORF">GS4_30_00640</name>
</gene>
<dbReference type="RefSeq" id="WP_007623585.1">
    <property type="nucleotide sequence ID" value="NZ_BANX01000030.1"/>
</dbReference>
<dbReference type="GO" id="GO:0000287">
    <property type="term" value="F:magnesium ion binding"/>
    <property type="evidence" value="ECO:0007669"/>
    <property type="project" value="UniProtKB-UniRule"/>
</dbReference>
<dbReference type="AlphaFoldDB" id="M0QRA1"/>